<keyword evidence="3" id="KW-1185">Reference proteome</keyword>
<name>A0AAD4N2Q8_9BILA</name>
<dbReference type="AlphaFoldDB" id="A0AAD4N2Q8"/>
<feature type="compositionally biased region" description="Pro residues" evidence="1">
    <location>
        <begin position="354"/>
        <end position="366"/>
    </location>
</feature>
<protein>
    <submittedName>
        <fullName evidence="2">Uncharacterized protein</fullName>
    </submittedName>
</protein>
<sequence>MKIYVSYNNQREGFDNVEGMTYGEFKHVVTDRFNIPHLGSFDLLLGQTVLRLEPNQHFSELPDDSRIVSGDLLHLRHTATTAPEPMDTNQSSTSSMQVNPPSSVHSDIRTATEISSNQSVSFPDENVPNFFIQRVKNFMNKYGFEKVDQTLLLSENEPVHALLEYSHKHSLSRVRLTMNFFRDDPSAPNTITSILGNSMIITSNGKCFIQATDIIEKNSEGNISSEIERSLLMPVKIRLLGPDNPFLRFLGNTDLVDRAFRFVRPRDLLNVEQACSYAKWKCCSSPVIDRVVWKPLLGDEVPAQLNEGETYRGLYQKKVAELHRIAGQTRPIVVFQPPNPHFYDDFFHPWSPQYQPPMNQPTPHPLDPYYGGLILPQRQPRQPFQPRVLPHQPNWDDPNAPGRRRPDPDMPQGPQIDQPSIDMPFGFPQPFPPRRGNNDRRFGSGGGFGGGPWM</sequence>
<dbReference type="Proteomes" id="UP001201812">
    <property type="component" value="Unassembled WGS sequence"/>
</dbReference>
<comment type="caution">
    <text evidence="2">The sequence shown here is derived from an EMBL/GenBank/DDBJ whole genome shotgun (WGS) entry which is preliminary data.</text>
</comment>
<reference evidence="2" key="1">
    <citation type="submission" date="2022-01" db="EMBL/GenBank/DDBJ databases">
        <title>Genome Sequence Resource for Two Populations of Ditylenchus destructor, the Migratory Endoparasitic Phytonematode.</title>
        <authorList>
            <person name="Zhang H."/>
            <person name="Lin R."/>
            <person name="Xie B."/>
        </authorList>
    </citation>
    <scope>NUCLEOTIDE SEQUENCE</scope>
    <source>
        <strain evidence="2">BazhouSP</strain>
    </source>
</reference>
<feature type="region of interest" description="Disordered" evidence="1">
    <location>
        <begin position="353"/>
        <end position="454"/>
    </location>
</feature>
<feature type="compositionally biased region" description="Polar residues" evidence="1">
    <location>
        <begin position="87"/>
        <end position="104"/>
    </location>
</feature>
<gene>
    <name evidence="2" type="ORF">DdX_08004</name>
</gene>
<feature type="region of interest" description="Disordered" evidence="1">
    <location>
        <begin position="80"/>
        <end position="104"/>
    </location>
</feature>
<feature type="compositionally biased region" description="Low complexity" evidence="1">
    <location>
        <begin position="376"/>
        <end position="387"/>
    </location>
</feature>
<evidence type="ECO:0000313" key="2">
    <source>
        <dbReference type="EMBL" id="KAI1715680.1"/>
    </source>
</evidence>
<feature type="compositionally biased region" description="Gly residues" evidence="1">
    <location>
        <begin position="443"/>
        <end position="454"/>
    </location>
</feature>
<organism evidence="2 3">
    <name type="scientific">Ditylenchus destructor</name>
    <dbReference type="NCBI Taxonomy" id="166010"/>
    <lineage>
        <taxon>Eukaryota</taxon>
        <taxon>Metazoa</taxon>
        <taxon>Ecdysozoa</taxon>
        <taxon>Nematoda</taxon>
        <taxon>Chromadorea</taxon>
        <taxon>Rhabditida</taxon>
        <taxon>Tylenchina</taxon>
        <taxon>Tylenchomorpha</taxon>
        <taxon>Sphaerularioidea</taxon>
        <taxon>Anguinidae</taxon>
        <taxon>Anguininae</taxon>
        <taxon>Ditylenchus</taxon>
    </lineage>
</organism>
<evidence type="ECO:0000313" key="3">
    <source>
        <dbReference type="Proteomes" id="UP001201812"/>
    </source>
</evidence>
<accession>A0AAD4N2Q8</accession>
<dbReference type="EMBL" id="JAKKPZ010000011">
    <property type="protein sequence ID" value="KAI1715680.1"/>
    <property type="molecule type" value="Genomic_DNA"/>
</dbReference>
<proteinExistence type="predicted"/>
<evidence type="ECO:0000256" key="1">
    <source>
        <dbReference type="SAM" id="MobiDB-lite"/>
    </source>
</evidence>